<feature type="transmembrane region" description="Helical" evidence="6">
    <location>
        <begin position="219"/>
        <end position="244"/>
    </location>
</feature>
<name>A0A443IL89_9RHOB</name>
<organism evidence="8 9">
    <name type="scientific">Paenirhodobacter populi</name>
    <dbReference type="NCBI Taxonomy" id="2306993"/>
    <lineage>
        <taxon>Bacteria</taxon>
        <taxon>Pseudomonadati</taxon>
        <taxon>Pseudomonadota</taxon>
        <taxon>Alphaproteobacteria</taxon>
        <taxon>Rhodobacterales</taxon>
        <taxon>Rhodobacter group</taxon>
        <taxon>Paenirhodobacter</taxon>
    </lineage>
</organism>
<evidence type="ECO:0000256" key="1">
    <source>
        <dbReference type="ARBA" id="ARBA00004651"/>
    </source>
</evidence>
<evidence type="ECO:0000259" key="7">
    <source>
        <dbReference type="Pfam" id="PF12698"/>
    </source>
</evidence>
<feature type="transmembrane region" description="Helical" evidence="6">
    <location>
        <begin position="338"/>
        <end position="362"/>
    </location>
</feature>
<dbReference type="Proteomes" id="UP000285710">
    <property type="component" value="Unassembled WGS sequence"/>
</dbReference>
<evidence type="ECO:0000256" key="3">
    <source>
        <dbReference type="ARBA" id="ARBA00022692"/>
    </source>
</evidence>
<reference evidence="8 9" key="1">
    <citation type="submission" date="2019-01" db="EMBL/GenBank/DDBJ databases">
        <title>Sinorhodobacter populi sp. nov. isolated from the symptomatic bark tissue of Populus euramericana canker.</title>
        <authorList>
            <person name="Xu G."/>
        </authorList>
    </citation>
    <scope>NUCLEOTIDE SEQUENCE [LARGE SCALE GENOMIC DNA]</scope>
    <source>
        <strain evidence="8 9">2D-5</strain>
    </source>
</reference>
<keyword evidence="4 6" id="KW-1133">Transmembrane helix</keyword>
<feature type="transmembrane region" description="Helical" evidence="6">
    <location>
        <begin position="311"/>
        <end position="331"/>
    </location>
</feature>
<dbReference type="EMBL" id="SAUW01000031">
    <property type="protein sequence ID" value="RWR06103.1"/>
    <property type="molecule type" value="Genomic_DNA"/>
</dbReference>
<feature type="transmembrane region" description="Helical" evidence="6">
    <location>
        <begin position="285"/>
        <end position="305"/>
    </location>
</feature>
<comment type="caution">
    <text evidence="8">The sequence shown here is derived from an EMBL/GenBank/DDBJ whole genome shotgun (WGS) entry which is preliminary data.</text>
</comment>
<dbReference type="GO" id="GO:0005886">
    <property type="term" value="C:plasma membrane"/>
    <property type="evidence" value="ECO:0007669"/>
    <property type="project" value="UniProtKB-SubCell"/>
</dbReference>
<accession>A0A443IL89</accession>
<evidence type="ECO:0000256" key="4">
    <source>
        <dbReference type="ARBA" id="ARBA00022989"/>
    </source>
</evidence>
<feature type="domain" description="ABC-2 type transporter transmembrane" evidence="7">
    <location>
        <begin position="25"/>
        <end position="361"/>
    </location>
</feature>
<evidence type="ECO:0000256" key="2">
    <source>
        <dbReference type="ARBA" id="ARBA00022475"/>
    </source>
</evidence>
<keyword evidence="5 6" id="KW-0472">Membrane</keyword>
<evidence type="ECO:0000256" key="6">
    <source>
        <dbReference type="SAM" id="Phobius"/>
    </source>
</evidence>
<evidence type="ECO:0000313" key="8">
    <source>
        <dbReference type="EMBL" id="RWR06103.1"/>
    </source>
</evidence>
<proteinExistence type="predicted"/>
<dbReference type="GO" id="GO:0140359">
    <property type="term" value="F:ABC-type transporter activity"/>
    <property type="evidence" value="ECO:0007669"/>
    <property type="project" value="InterPro"/>
</dbReference>
<evidence type="ECO:0000256" key="5">
    <source>
        <dbReference type="ARBA" id="ARBA00023136"/>
    </source>
</evidence>
<dbReference type="InterPro" id="IPR013525">
    <property type="entry name" value="ABC2_TM"/>
</dbReference>
<dbReference type="Gene3D" id="3.40.1710.10">
    <property type="entry name" value="abc type-2 transporter like domain"/>
    <property type="match status" value="1"/>
</dbReference>
<evidence type="ECO:0000313" key="9">
    <source>
        <dbReference type="Proteomes" id="UP000285710"/>
    </source>
</evidence>
<feature type="transmembrane region" description="Helical" evidence="6">
    <location>
        <begin position="123"/>
        <end position="145"/>
    </location>
</feature>
<reference evidence="8 9" key="2">
    <citation type="submission" date="2019-01" db="EMBL/GenBank/DDBJ databases">
        <authorList>
            <person name="Li Y."/>
        </authorList>
    </citation>
    <scope>NUCLEOTIDE SEQUENCE [LARGE SCALE GENOMIC DNA]</scope>
    <source>
        <strain evidence="8 9">2D-5</strain>
    </source>
</reference>
<dbReference type="AlphaFoldDB" id="A0A443IL89"/>
<protein>
    <submittedName>
        <fullName evidence="8">ABC transporter permease</fullName>
    </submittedName>
</protein>
<keyword evidence="2" id="KW-1003">Cell membrane</keyword>
<feature type="transmembrane region" description="Helical" evidence="6">
    <location>
        <begin position="157"/>
        <end position="177"/>
    </location>
</feature>
<dbReference type="Pfam" id="PF12698">
    <property type="entry name" value="ABC2_membrane_3"/>
    <property type="match status" value="1"/>
</dbReference>
<keyword evidence="9" id="KW-1185">Reference proteome</keyword>
<feature type="transmembrane region" description="Helical" evidence="6">
    <location>
        <begin position="256"/>
        <end position="278"/>
    </location>
</feature>
<gene>
    <name evidence="8" type="ORF">D2T33_19045</name>
</gene>
<dbReference type="PANTHER" id="PTHR30294">
    <property type="entry name" value="MEMBRANE COMPONENT OF ABC TRANSPORTER YHHJ-RELATED"/>
    <property type="match status" value="1"/>
</dbReference>
<sequence>MTVLLRAMWTAFRRLLADKAARATMLLSIILYSGIYPQPYVAEVVRDVPVAVVDQDGSSASRDLIRRIDATDSVAVVAALPTLPDAQALFFAREVSGVVVIPPDFERELLDGNPSPIAVYGDAGYFLIYSAISTAVSSAAGDLGAGVQYERLTAAGVDPGVAMAMVSPVAISSIALFNPQGGYASYVVPAAFVLILQQTLLMGIGVLHAGRRADRWIDAIAAPLVYILLYGLWIAVTQILLPFAYGIERLGSWQQLYALAIPFLLAVTALGFVMAQLAPSREAMVFTLVVMGVPLFFISGISWPVESMPKPLWAIAALIPSTTAITAFVRVDQMGSGLAAVSGTIVWQLVLATGYTLAALLLRARARPLRACPPEVRSR</sequence>
<keyword evidence="3 6" id="KW-0812">Transmembrane</keyword>
<dbReference type="InterPro" id="IPR051449">
    <property type="entry name" value="ABC-2_transporter_component"/>
</dbReference>
<dbReference type="RefSeq" id="WP_128270833.1">
    <property type="nucleotide sequence ID" value="NZ_SAUW01000031.1"/>
</dbReference>
<dbReference type="PANTHER" id="PTHR30294:SF46">
    <property type="entry name" value="ABC TRANSPORTER PERMEASE"/>
    <property type="match status" value="1"/>
</dbReference>
<feature type="transmembrane region" description="Helical" evidence="6">
    <location>
        <begin position="183"/>
        <end position="207"/>
    </location>
</feature>
<comment type="subcellular location">
    <subcellularLocation>
        <location evidence="1">Cell membrane</location>
        <topology evidence="1">Multi-pass membrane protein</topology>
    </subcellularLocation>
</comment>